<evidence type="ECO:0000313" key="4">
    <source>
        <dbReference type="EMBL" id="CEQ02424.1"/>
    </source>
</evidence>
<keyword evidence="1 2" id="KW-0315">Glutamine amidotransferase</keyword>
<evidence type="ECO:0000313" key="5">
    <source>
        <dbReference type="Proteomes" id="UP000049127"/>
    </source>
</evidence>
<dbReference type="OrthoDB" id="9782045at2"/>
<dbReference type="Gene3D" id="3.40.50.880">
    <property type="match status" value="1"/>
</dbReference>
<keyword evidence="2" id="KW-0378">Hydrolase</keyword>
<dbReference type="Proteomes" id="UP000049127">
    <property type="component" value="Unassembled WGS sequence"/>
</dbReference>
<evidence type="ECO:0000259" key="3">
    <source>
        <dbReference type="Pfam" id="PF07685"/>
    </source>
</evidence>
<keyword evidence="2" id="KW-0573">Peptidoglycan synthesis</keyword>
<dbReference type="InterPro" id="IPR033949">
    <property type="entry name" value="CobQ_GATase1"/>
</dbReference>
<comment type="catalytic activity">
    <reaction evidence="2">
        <text>L-glutamine + H2O = L-glutamate + NH4(+)</text>
        <dbReference type="Rhea" id="RHEA:15889"/>
        <dbReference type="ChEBI" id="CHEBI:15377"/>
        <dbReference type="ChEBI" id="CHEBI:28938"/>
        <dbReference type="ChEBI" id="CHEBI:29985"/>
        <dbReference type="ChEBI" id="CHEBI:58359"/>
        <dbReference type="EC" id="3.5.1.2"/>
    </reaction>
</comment>
<organism evidence="4 5">
    <name type="scientific">Paraclostridium sordellii</name>
    <name type="common">Clostridium sordellii</name>
    <dbReference type="NCBI Taxonomy" id="1505"/>
    <lineage>
        <taxon>Bacteria</taxon>
        <taxon>Bacillati</taxon>
        <taxon>Bacillota</taxon>
        <taxon>Clostridia</taxon>
        <taxon>Peptostreptococcales</taxon>
        <taxon>Peptostreptococcaceae</taxon>
        <taxon>Paraclostridium</taxon>
    </lineage>
</organism>
<evidence type="ECO:0000256" key="2">
    <source>
        <dbReference type="HAMAP-Rule" id="MF_02213"/>
    </source>
</evidence>
<feature type="active site" evidence="2">
    <location>
        <position position="192"/>
    </location>
</feature>
<comment type="pathway">
    <text evidence="2">Cell wall biogenesis; peptidoglycan biosynthesis.</text>
</comment>
<feature type="binding site" evidence="2">
    <location>
        <position position="128"/>
    </location>
    <ligand>
        <name>substrate</name>
    </ligand>
</feature>
<protein>
    <recommendedName>
        <fullName evidence="2">Lipid II isoglutaminyl synthase (glutamine-hydrolyzing) subunit GatD</fullName>
        <ecNumber evidence="2">6.3.5.13</ecNumber>
    </recommendedName>
    <alternativeName>
        <fullName evidence="2">Lipid II isoglutaminyl synthase glutaminase subunit</fullName>
        <ecNumber evidence="2">3.5.1.2</ecNumber>
    </alternativeName>
</protein>
<dbReference type="GO" id="GO:0009236">
    <property type="term" value="P:cobalamin biosynthetic process"/>
    <property type="evidence" value="ECO:0007669"/>
    <property type="project" value="InterPro"/>
</dbReference>
<dbReference type="PANTHER" id="PTHR21343:SF9">
    <property type="entry name" value="LIPID II ISOGLUTAMINYL SYNTHASE (GLUTAMINE-HYDROLYZING) SUBUNIT GATD"/>
    <property type="match status" value="1"/>
</dbReference>
<dbReference type="EMBL" id="CEKZ01000003">
    <property type="protein sequence ID" value="CEQ02424.1"/>
    <property type="molecule type" value="Genomic_DNA"/>
</dbReference>
<comment type="function">
    <text evidence="2">The lipid II isoglutaminyl synthase complex catalyzes the formation of alpha-D-isoglutamine in the cell wall lipid II stem peptide. The GatD subunit catalyzes the hydrolysis of glutamine to glutamate and ammonia. The resulting ammonia molecule is channeled to the active site of MurT.</text>
</comment>
<dbReference type="InterPro" id="IPR043702">
    <property type="entry name" value="Lipid_II_synth_GatD"/>
</dbReference>
<dbReference type="Pfam" id="PF07685">
    <property type="entry name" value="GATase_3"/>
    <property type="match status" value="1"/>
</dbReference>
<dbReference type="PANTHER" id="PTHR21343">
    <property type="entry name" value="DETHIOBIOTIN SYNTHETASE"/>
    <property type="match status" value="1"/>
</dbReference>
<dbReference type="GO" id="GO:0004359">
    <property type="term" value="F:glutaminase activity"/>
    <property type="evidence" value="ECO:0007669"/>
    <property type="project" value="UniProtKB-UniRule"/>
</dbReference>
<dbReference type="HAMAP" id="MF_02213">
    <property type="entry name" value="Lipid_II_synth_GatD"/>
    <property type="match status" value="1"/>
</dbReference>
<feature type="domain" description="CobB/CobQ-like glutamine amidotransferase" evidence="3">
    <location>
        <begin position="4"/>
        <end position="199"/>
    </location>
</feature>
<keyword evidence="2" id="KW-0436">Ligase</keyword>
<comment type="catalytic activity">
    <reaction evidence="2">
        <text>beta-D-GlcNAc-(1-&gt;4)-Mur2Ac(oyl-L-Ala-gamma-D-Glu-L-Lys-D-Ala-D-Ala)-di-trans,octa-cis-undecaprenyl diphosphate + L-glutamine + ATP + H2O = beta-D-GlcNAc-(1-&gt;4)-Mur2Ac(oyl-L-Ala-D-isoglutaminyl-L-Lys-D-Ala-D-Ala)-di-trans,octa-cis-undecaprenyl diphosphate + L-glutamate + ADP + phosphate + H(+)</text>
        <dbReference type="Rhea" id="RHEA:57928"/>
        <dbReference type="ChEBI" id="CHEBI:15377"/>
        <dbReference type="ChEBI" id="CHEBI:15378"/>
        <dbReference type="ChEBI" id="CHEBI:29985"/>
        <dbReference type="ChEBI" id="CHEBI:30616"/>
        <dbReference type="ChEBI" id="CHEBI:43474"/>
        <dbReference type="ChEBI" id="CHEBI:58359"/>
        <dbReference type="ChEBI" id="CHEBI:60033"/>
        <dbReference type="ChEBI" id="CHEBI:62233"/>
        <dbReference type="ChEBI" id="CHEBI:456216"/>
        <dbReference type="EC" id="6.3.5.13"/>
    </reaction>
</comment>
<dbReference type="InterPro" id="IPR011698">
    <property type="entry name" value="GATase_3"/>
</dbReference>
<dbReference type="CDD" id="cd01750">
    <property type="entry name" value="GATase1_CobQ"/>
    <property type="match status" value="1"/>
</dbReference>
<dbReference type="EC" id="3.5.1.2" evidence="2"/>
<keyword evidence="2" id="KW-0961">Cell wall biogenesis/degradation</keyword>
<reference evidence="4 5" key="1">
    <citation type="submission" date="2015-01" db="EMBL/GenBank/DDBJ databases">
        <authorList>
            <person name="Aslett A.Martin."/>
            <person name="De Silva Nishadi"/>
        </authorList>
    </citation>
    <scope>NUCLEOTIDE SEQUENCE [LARGE SCALE GENOMIC DNA]</scope>
    <source>
        <strain evidence="4 5">R28058</strain>
    </source>
</reference>
<sequence length="242" mass="27450">MELKVLCMYPDIMDLYGDLGNITILKYRCLKRDINCIINTYSIGDNKDFCDYDLIFLGGGSDKDQMLIFQDILDIREDIKKAIINNKFILLICGGYQLFGKYYIDSDGNKIEGLNFFDYYTESSSKGRCIGNIAIKPNIEGLNDFIIGFENHGGQTFGVSTPLGEVLNGHGNEFEGQFEGFFKDNVLGTYLHGPLLSKNPELVDFIIKKSIESKYGKIDLCKLDDSIEYMARDQILKKLNVK</sequence>
<name>A0A0C7HVM6_PARSO</name>
<dbReference type="GO" id="GO:0140282">
    <property type="term" value="F:carbon-nitrogen ligase activity on lipid II"/>
    <property type="evidence" value="ECO:0007669"/>
    <property type="project" value="UniProtKB-UniRule"/>
</dbReference>
<feature type="active site" description="Nucleophile" evidence="2">
    <location>
        <position position="93"/>
    </location>
</feature>
<comment type="similarity">
    <text evidence="2">Belongs to the CobB/CobQ family. GatD subfamily.</text>
</comment>
<gene>
    <name evidence="2" type="primary">gatD</name>
    <name evidence="4" type="ORF">R28058_01571</name>
</gene>
<dbReference type="EC" id="6.3.5.13" evidence="2"/>
<dbReference type="SUPFAM" id="SSF52317">
    <property type="entry name" value="Class I glutamine amidotransferase-like"/>
    <property type="match status" value="1"/>
</dbReference>
<evidence type="ECO:0000256" key="1">
    <source>
        <dbReference type="ARBA" id="ARBA00022962"/>
    </source>
</evidence>
<dbReference type="AlphaFoldDB" id="A0A0C7HVM6"/>
<dbReference type="GO" id="GO:0008360">
    <property type="term" value="P:regulation of cell shape"/>
    <property type="evidence" value="ECO:0007669"/>
    <property type="project" value="UniProtKB-KW"/>
</dbReference>
<dbReference type="UniPathway" id="UPA00219"/>
<accession>A0A0C7HVM6</accession>
<proteinExistence type="inferred from homology"/>
<keyword evidence="2" id="KW-0133">Cell shape</keyword>
<comment type="subunit">
    <text evidence="2">Forms a heterodimer with MurT.</text>
</comment>
<dbReference type="PROSITE" id="PS51274">
    <property type="entry name" value="GATASE_COBBQ"/>
    <property type="match status" value="1"/>
</dbReference>
<dbReference type="GO" id="GO:0071555">
    <property type="term" value="P:cell wall organization"/>
    <property type="evidence" value="ECO:0007669"/>
    <property type="project" value="UniProtKB-KW"/>
</dbReference>
<dbReference type="InterPro" id="IPR029062">
    <property type="entry name" value="Class_I_gatase-like"/>
</dbReference>
<dbReference type="GO" id="GO:0009252">
    <property type="term" value="P:peptidoglycan biosynthetic process"/>
    <property type="evidence" value="ECO:0007669"/>
    <property type="project" value="UniProtKB-UniRule"/>
</dbReference>
<dbReference type="RefSeq" id="WP_055335055.1">
    <property type="nucleotide sequence ID" value="NZ_CDNF01000003.1"/>
</dbReference>